<dbReference type="Proteomes" id="UP000799302">
    <property type="component" value="Unassembled WGS sequence"/>
</dbReference>
<organism evidence="1 2">
    <name type="scientific">Microthyrium microscopicum</name>
    <dbReference type="NCBI Taxonomy" id="703497"/>
    <lineage>
        <taxon>Eukaryota</taxon>
        <taxon>Fungi</taxon>
        <taxon>Dikarya</taxon>
        <taxon>Ascomycota</taxon>
        <taxon>Pezizomycotina</taxon>
        <taxon>Dothideomycetes</taxon>
        <taxon>Dothideomycetes incertae sedis</taxon>
        <taxon>Microthyriales</taxon>
        <taxon>Microthyriaceae</taxon>
        <taxon>Microthyrium</taxon>
    </lineage>
</organism>
<protein>
    <submittedName>
        <fullName evidence="1">Uncharacterized protein</fullName>
    </submittedName>
</protein>
<sequence>METQKLKLSNPNQIKILAFGDSLVQGYIDCGTHMHRTARRSSLASLLSCLTIPSRSMLTASVVIASSNHYMVNSCSASRPLCLSEPILRTQSTTYPFF</sequence>
<keyword evidence="2" id="KW-1185">Reference proteome</keyword>
<proteinExistence type="predicted"/>
<gene>
    <name evidence="1" type="ORF">BT63DRAFT_328603</name>
</gene>
<evidence type="ECO:0000313" key="2">
    <source>
        <dbReference type="Proteomes" id="UP000799302"/>
    </source>
</evidence>
<dbReference type="AlphaFoldDB" id="A0A6A6U449"/>
<reference evidence="1" key="1">
    <citation type="journal article" date="2020" name="Stud. Mycol.">
        <title>101 Dothideomycetes genomes: a test case for predicting lifestyles and emergence of pathogens.</title>
        <authorList>
            <person name="Haridas S."/>
            <person name="Albert R."/>
            <person name="Binder M."/>
            <person name="Bloem J."/>
            <person name="Labutti K."/>
            <person name="Salamov A."/>
            <person name="Andreopoulos B."/>
            <person name="Baker S."/>
            <person name="Barry K."/>
            <person name="Bills G."/>
            <person name="Bluhm B."/>
            <person name="Cannon C."/>
            <person name="Castanera R."/>
            <person name="Culley D."/>
            <person name="Daum C."/>
            <person name="Ezra D."/>
            <person name="Gonzalez J."/>
            <person name="Henrissat B."/>
            <person name="Kuo A."/>
            <person name="Liang C."/>
            <person name="Lipzen A."/>
            <person name="Lutzoni F."/>
            <person name="Magnuson J."/>
            <person name="Mondo S."/>
            <person name="Nolan M."/>
            <person name="Ohm R."/>
            <person name="Pangilinan J."/>
            <person name="Park H.-J."/>
            <person name="Ramirez L."/>
            <person name="Alfaro M."/>
            <person name="Sun H."/>
            <person name="Tritt A."/>
            <person name="Yoshinaga Y."/>
            <person name="Zwiers L.-H."/>
            <person name="Turgeon B."/>
            <person name="Goodwin S."/>
            <person name="Spatafora J."/>
            <person name="Crous P."/>
            <person name="Grigoriev I."/>
        </authorList>
    </citation>
    <scope>NUCLEOTIDE SEQUENCE</scope>
    <source>
        <strain evidence="1">CBS 115976</strain>
    </source>
</reference>
<evidence type="ECO:0000313" key="1">
    <source>
        <dbReference type="EMBL" id="KAF2667069.1"/>
    </source>
</evidence>
<accession>A0A6A6U449</accession>
<dbReference type="EMBL" id="MU004238">
    <property type="protein sequence ID" value="KAF2667069.1"/>
    <property type="molecule type" value="Genomic_DNA"/>
</dbReference>
<name>A0A6A6U449_9PEZI</name>